<dbReference type="RefSeq" id="WP_103926774.1">
    <property type="nucleotide sequence ID" value="NZ_FNVR01000053.1"/>
</dbReference>
<sequence>MNPSLNLAFIDFETTGFSPRKGDRIVEAAVITTDCNGNILSQFETLVNPLREVTGTEIHQLTAEMLGQAPGFSEIADDLLFHLKDKIIIGHNLSFDLKFLEAELERHYKRQFLFQGMCTLQLSKYLFPTLPVRRLEALCEFLDVELGNAHCAFSDCQATVSLFSRMLSLANGQPDFVWDRIIAEPCSLDFDPYPRGIFINRNQALEKSSFKKSQLRDFIKRLPSDPTKEVSELQYLNLLDEVLADRLLTDAELESLKDMILVEGFAQNQVKSIHEDYLRKLCRIYWIDHDLSQAEYMDLKVVSEMLGIEEQILDAIILEEEIKSKAEQLSDPPERGFEMLIDKTICFTGALNATLNGAPIDRSFAQKIAIEHGMVIKSGVSKGLDYLVTADPNSLSGKSLKARDYGIKIIAEPVFWSWVNFKVD</sequence>
<accession>A0A1H6AQB0</accession>
<dbReference type="InterPro" id="IPR012337">
    <property type="entry name" value="RNaseH-like_sf"/>
</dbReference>
<evidence type="ECO:0000313" key="8">
    <source>
        <dbReference type="Proteomes" id="UP000236736"/>
    </source>
</evidence>
<reference evidence="8" key="1">
    <citation type="submission" date="2016-10" db="EMBL/GenBank/DDBJ databases">
        <authorList>
            <person name="Varghese N."/>
            <person name="Submissions S."/>
        </authorList>
    </citation>
    <scope>NUCLEOTIDE SEQUENCE [LARGE SCALE GENOMIC DNA]</scope>
    <source>
        <strain evidence="8">DSM 17298</strain>
    </source>
</reference>
<dbReference type="SUPFAM" id="SSF53098">
    <property type="entry name" value="Ribonuclease H-like"/>
    <property type="match status" value="1"/>
</dbReference>
<evidence type="ECO:0000256" key="3">
    <source>
        <dbReference type="ARBA" id="ARBA00022839"/>
    </source>
</evidence>
<evidence type="ECO:0000256" key="1">
    <source>
        <dbReference type="ARBA" id="ARBA00022722"/>
    </source>
</evidence>
<dbReference type="GO" id="GO:0003887">
    <property type="term" value="F:DNA-directed DNA polymerase activity"/>
    <property type="evidence" value="ECO:0007669"/>
    <property type="project" value="InterPro"/>
</dbReference>
<keyword evidence="1" id="KW-0540">Nuclease</keyword>
<dbReference type="CDD" id="cd06127">
    <property type="entry name" value="DEDDh"/>
    <property type="match status" value="1"/>
</dbReference>
<proteinExistence type="predicted"/>
<comment type="function">
    <text evidence="4">DNA polymerase III is a complex, multichain enzyme responsible for most of the replicative synthesis in bacteria. The epsilon subunit contain the editing function and is a proofreading 3'-5' exonuclease.</text>
</comment>
<keyword evidence="2" id="KW-0378">Hydrolase</keyword>
<evidence type="ECO:0000256" key="5">
    <source>
        <dbReference type="ARBA" id="ARBA00026073"/>
    </source>
</evidence>
<dbReference type="Gene3D" id="3.30.420.10">
    <property type="entry name" value="Ribonuclease H-like superfamily/Ribonuclease H"/>
    <property type="match status" value="1"/>
</dbReference>
<dbReference type="Gene3D" id="3.40.50.10190">
    <property type="entry name" value="BRCT domain"/>
    <property type="match status" value="1"/>
</dbReference>
<dbReference type="PANTHER" id="PTHR30231:SF4">
    <property type="entry name" value="PROTEIN NEN2"/>
    <property type="match status" value="1"/>
</dbReference>
<gene>
    <name evidence="7" type="ORF">SAMN03080598_04235</name>
</gene>
<protein>
    <submittedName>
        <fullName evidence="7">DNA polymerase-3 subunit epsilon</fullName>
    </submittedName>
</protein>
<dbReference type="Pfam" id="PF00929">
    <property type="entry name" value="RNase_T"/>
    <property type="match status" value="1"/>
</dbReference>
<dbReference type="GO" id="GO:0003677">
    <property type="term" value="F:DNA binding"/>
    <property type="evidence" value="ECO:0007669"/>
    <property type="project" value="InterPro"/>
</dbReference>
<name>A0A1H6AQB0_9BACT</name>
<dbReference type="SUPFAM" id="SSF52113">
    <property type="entry name" value="BRCT domain"/>
    <property type="match status" value="1"/>
</dbReference>
<dbReference type="OrthoDB" id="9803913at2"/>
<dbReference type="SMART" id="SM00479">
    <property type="entry name" value="EXOIII"/>
    <property type="match status" value="1"/>
</dbReference>
<dbReference type="InterPro" id="IPR013520">
    <property type="entry name" value="Ribonucl_H"/>
</dbReference>
<feature type="domain" description="Exonuclease" evidence="6">
    <location>
        <begin position="6"/>
        <end position="172"/>
    </location>
</feature>
<comment type="subunit">
    <text evidence="5">DNA polymerase III contains a core (composed of alpha, epsilon and theta chains) that associates with a tau subunit. This core dimerizes to form the POLIII' complex. PolIII' associates with the gamma complex (composed of gamma, delta, delta', psi and chi chains) and with the beta chain to form the complete DNA polymerase III complex.</text>
</comment>
<keyword evidence="8" id="KW-1185">Reference proteome</keyword>
<dbReference type="GO" id="GO:0006260">
    <property type="term" value="P:DNA replication"/>
    <property type="evidence" value="ECO:0007669"/>
    <property type="project" value="InterPro"/>
</dbReference>
<dbReference type="AlphaFoldDB" id="A0A1H6AQB0"/>
<keyword evidence="3" id="KW-0269">Exonuclease</keyword>
<dbReference type="FunFam" id="3.30.420.10:FF:000045">
    <property type="entry name" value="3'-5' exonuclease DinG"/>
    <property type="match status" value="1"/>
</dbReference>
<dbReference type="Proteomes" id="UP000236736">
    <property type="component" value="Unassembled WGS sequence"/>
</dbReference>
<dbReference type="GO" id="GO:0008408">
    <property type="term" value="F:3'-5' exonuclease activity"/>
    <property type="evidence" value="ECO:0007669"/>
    <property type="project" value="TreeGrafter"/>
</dbReference>
<dbReference type="STRING" id="1120964.GCA_001313265_07702"/>
<dbReference type="EMBL" id="FNVR01000053">
    <property type="protein sequence ID" value="SEG50235.1"/>
    <property type="molecule type" value="Genomic_DNA"/>
</dbReference>
<evidence type="ECO:0000259" key="6">
    <source>
        <dbReference type="SMART" id="SM00479"/>
    </source>
</evidence>
<dbReference type="InterPro" id="IPR036420">
    <property type="entry name" value="BRCT_dom_sf"/>
</dbReference>
<evidence type="ECO:0000313" key="7">
    <source>
        <dbReference type="EMBL" id="SEG50235.1"/>
    </source>
</evidence>
<dbReference type="PANTHER" id="PTHR30231">
    <property type="entry name" value="DNA POLYMERASE III SUBUNIT EPSILON"/>
    <property type="match status" value="1"/>
</dbReference>
<dbReference type="InterPro" id="IPR006054">
    <property type="entry name" value="DnaQ"/>
</dbReference>
<dbReference type="CDD" id="cd17748">
    <property type="entry name" value="BRCT_DNA_ligase_like"/>
    <property type="match status" value="1"/>
</dbReference>
<dbReference type="NCBIfam" id="TIGR00573">
    <property type="entry name" value="dnaq"/>
    <property type="match status" value="1"/>
</dbReference>
<evidence type="ECO:0000256" key="2">
    <source>
        <dbReference type="ARBA" id="ARBA00022801"/>
    </source>
</evidence>
<evidence type="ECO:0000256" key="4">
    <source>
        <dbReference type="ARBA" id="ARBA00025483"/>
    </source>
</evidence>
<organism evidence="7 8">
    <name type="scientific">Algoriphagus boritolerans DSM 17298 = JCM 18970</name>
    <dbReference type="NCBI Taxonomy" id="1120964"/>
    <lineage>
        <taxon>Bacteria</taxon>
        <taxon>Pseudomonadati</taxon>
        <taxon>Bacteroidota</taxon>
        <taxon>Cytophagia</taxon>
        <taxon>Cytophagales</taxon>
        <taxon>Cyclobacteriaceae</taxon>
        <taxon>Algoriphagus</taxon>
    </lineage>
</organism>
<dbReference type="InterPro" id="IPR036397">
    <property type="entry name" value="RNaseH_sf"/>
</dbReference>